<reference evidence="5 6" key="1">
    <citation type="journal article" date="2005" name="Int. J. Syst. Evol. Microbiol.">
        <title>Bacillus litoralis sp. nov., isolated from a tidal flat of the Yellow Sea in Korea.</title>
        <authorList>
            <person name="Yoon J.H."/>
            <person name="Oh T.K."/>
        </authorList>
    </citation>
    <scope>NUCLEOTIDE SEQUENCE [LARGE SCALE GENOMIC DNA]</scope>
    <source>
        <strain evidence="5 6">SW-211</strain>
    </source>
</reference>
<keyword evidence="1" id="KW-0285">Flavoprotein</keyword>
<dbReference type="PANTHER" id="PTHR43408">
    <property type="entry name" value="FMN REDUCTASE (NADPH)"/>
    <property type="match status" value="1"/>
</dbReference>
<gene>
    <name evidence="5" type="ORF">FS935_15555</name>
</gene>
<evidence type="ECO:0000256" key="2">
    <source>
        <dbReference type="ARBA" id="ARBA00022643"/>
    </source>
</evidence>
<dbReference type="EMBL" id="VOQF01000008">
    <property type="protein sequence ID" value="TXC89778.1"/>
    <property type="molecule type" value="Genomic_DNA"/>
</dbReference>
<evidence type="ECO:0000313" key="5">
    <source>
        <dbReference type="EMBL" id="TXC89778.1"/>
    </source>
</evidence>
<keyword evidence="3" id="KW-0560">Oxidoreductase</keyword>
<dbReference type="Gene3D" id="3.40.50.360">
    <property type="match status" value="1"/>
</dbReference>
<dbReference type="Proteomes" id="UP000321363">
    <property type="component" value="Unassembled WGS sequence"/>
</dbReference>
<organism evidence="5 6">
    <name type="scientific">Metabacillus litoralis</name>
    <dbReference type="NCBI Taxonomy" id="152268"/>
    <lineage>
        <taxon>Bacteria</taxon>
        <taxon>Bacillati</taxon>
        <taxon>Bacillota</taxon>
        <taxon>Bacilli</taxon>
        <taxon>Bacillales</taxon>
        <taxon>Bacillaceae</taxon>
        <taxon>Metabacillus</taxon>
    </lineage>
</organism>
<dbReference type="OrthoDB" id="1643408at2"/>
<dbReference type="InterPro" id="IPR051814">
    <property type="entry name" value="NAD(P)H-dep_FMN_reductase"/>
</dbReference>
<dbReference type="GO" id="GO:0016491">
    <property type="term" value="F:oxidoreductase activity"/>
    <property type="evidence" value="ECO:0007669"/>
    <property type="project" value="UniProtKB-KW"/>
</dbReference>
<dbReference type="RefSeq" id="WP_146949576.1">
    <property type="nucleotide sequence ID" value="NZ_VOQF01000008.1"/>
</dbReference>
<dbReference type="SUPFAM" id="SSF52218">
    <property type="entry name" value="Flavoproteins"/>
    <property type="match status" value="1"/>
</dbReference>
<feature type="domain" description="NADPH-dependent FMN reductase-like" evidence="4">
    <location>
        <begin position="1"/>
        <end position="144"/>
    </location>
</feature>
<keyword evidence="2" id="KW-0288">FMN</keyword>
<evidence type="ECO:0000313" key="6">
    <source>
        <dbReference type="Proteomes" id="UP000321363"/>
    </source>
</evidence>
<dbReference type="InterPro" id="IPR029039">
    <property type="entry name" value="Flavoprotein-like_sf"/>
</dbReference>
<sequence length="182" mass="20179">MKLVGISGSIIGSKTSKAVHEVLQTAKAKDASIITELIDLKDYEVEFVSGKPFNEYNNDTQKVVTAILSADFLLIGTPIYQASIPGVLKNVFDHLPIDALKSKVTGIVTTGGTEKHFLVTEYQLRPIINYLKGVVPVGNVFVHNNDFSKDNEITNMDIKNRIDRLVEEMIYLQNGISNRVEN</sequence>
<proteinExistence type="predicted"/>
<evidence type="ECO:0000256" key="3">
    <source>
        <dbReference type="ARBA" id="ARBA00023002"/>
    </source>
</evidence>
<evidence type="ECO:0000256" key="1">
    <source>
        <dbReference type="ARBA" id="ARBA00022630"/>
    </source>
</evidence>
<protein>
    <submittedName>
        <fullName evidence="5">NAD(P)H-dependent oxidoreductase</fullName>
    </submittedName>
</protein>
<dbReference type="InterPro" id="IPR005025">
    <property type="entry name" value="FMN_Rdtase-like_dom"/>
</dbReference>
<name>A0A5C6VYT6_9BACI</name>
<keyword evidence="6" id="KW-1185">Reference proteome</keyword>
<dbReference type="PANTHER" id="PTHR43408:SF2">
    <property type="entry name" value="FMN REDUCTASE (NADPH)"/>
    <property type="match status" value="1"/>
</dbReference>
<accession>A0A5C6VYT6</accession>
<comment type="caution">
    <text evidence="5">The sequence shown here is derived from an EMBL/GenBank/DDBJ whole genome shotgun (WGS) entry which is preliminary data.</text>
</comment>
<dbReference type="Pfam" id="PF03358">
    <property type="entry name" value="FMN_red"/>
    <property type="match status" value="1"/>
</dbReference>
<evidence type="ECO:0000259" key="4">
    <source>
        <dbReference type="Pfam" id="PF03358"/>
    </source>
</evidence>
<dbReference type="AlphaFoldDB" id="A0A5C6VYT6"/>